<keyword evidence="4" id="KW-1003">Cell membrane</keyword>
<evidence type="ECO:0000256" key="6">
    <source>
        <dbReference type="ARBA" id="ARBA00022989"/>
    </source>
</evidence>
<keyword evidence="3" id="KW-0813">Transport</keyword>
<keyword evidence="14" id="KW-1185">Reference proteome</keyword>
<keyword evidence="8" id="KW-0406">Ion transport</keyword>
<keyword evidence="7" id="KW-0915">Sodium</keyword>
<sequence length="595" mass="66617">MSTINRNLLWEYLMFFGMVLITISVAVYSKFCGAKEKTKADYVFGTVKVSVGAMMLSIARGNLGVRSVIGFPSELYYRGATMWESIYGVLLAYPIVCFVFVPVYFNLGITSVYQYLDMRFKSRLVRCLASGTFILRQFLLQGVTIFTPCVAMRTLFGLPYWVSICSLAFVSICFNILGGLNAAIWADVLQSVTMIAVSLAIIIYGSIEMSGFQTIIDANKANGRLEFFNFDPDPTVRVTTISAVTGQLFMSLSILGCQQSFVQRYCSMESQKQVTKTLMYNIPVIIVMFSLSWLVGMVIYAVYEHCDPFSYGYISNIDEILPFYVEDRFSFLPGLLGLFMATLFNGALSLNVSIVNSLATVTYEDFLKLLPGMKGLKGSHELWTIKIIGIIYGIIIMGMAFLVSMLDGVIEASMLVTSITSGPLLGVFLLAMLIPIANSKGASFGIILGHLITFWIATGAFVIDKPNTSYLPLKTDDCNDTFFSNYIRREDNFTSGVTAARINYTDIYPVDNANTKNPLYFLYSISYMYYTCIGCFVTVTIGALVSYITRNENDKYDNELIHPMIWKLMGVFKRKKSYDMNTLSQMKIKDIYAPT</sequence>
<feature type="transmembrane region" description="Helical" evidence="12">
    <location>
        <begin position="278"/>
        <end position="303"/>
    </location>
</feature>
<evidence type="ECO:0000256" key="8">
    <source>
        <dbReference type="ARBA" id="ARBA00023065"/>
    </source>
</evidence>
<keyword evidence="10" id="KW-0739">Sodium transport</keyword>
<keyword evidence="6 12" id="KW-1133">Transmembrane helix</keyword>
<keyword evidence="9 12" id="KW-0472">Membrane</keyword>
<comment type="similarity">
    <text evidence="2 11">Belongs to the sodium:solute symporter (SSF) (TC 2.A.21) family.</text>
</comment>
<feature type="transmembrane region" description="Helical" evidence="12">
    <location>
        <begin position="412"/>
        <end position="434"/>
    </location>
</feature>
<comment type="subcellular location">
    <subcellularLocation>
        <location evidence="1">Cell membrane</location>
        <topology evidence="1">Multi-pass membrane protein</topology>
    </subcellularLocation>
</comment>
<feature type="transmembrane region" description="Helical" evidence="12">
    <location>
        <begin position="192"/>
        <end position="216"/>
    </location>
</feature>
<dbReference type="GO" id="GO:0006814">
    <property type="term" value="P:sodium ion transport"/>
    <property type="evidence" value="ECO:0007669"/>
    <property type="project" value="UniProtKB-KW"/>
</dbReference>
<dbReference type="EMBL" id="OU900096">
    <property type="protein sequence ID" value="CAG9860627.1"/>
    <property type="molecule type" value="Genomic_DNA"/>
</dbReference>
<keyword evidence="5 12" id="KW-0812">Transmembrane</keyword>
<dbReference type="InterPro" id="IPR038377">
    <property type="entry name" value="Na/Glc_symporter_sf"/>
</dbReference>
<evidence type="ECO:0000256" key="7">
    <source>
        <dbReference type="ARBA" id="ARBA00023053"/>
    </source>
</evidence>
<dbReference type="PANTHER" id="PTHR42985:SF2">
    <property type="entry name" value="SODIUM-DEPENDENT MULTIVITAMIN TRANSPORTER"/>
    <property type="match status" value="1"/>
</dbReference>
<gene>
    <name evidence="13" type="ORF">PHYEVI_LOCUS6977</name>
</gene>
<feature type="transmembrane region" description="Helical" evidence="12">
    <location>
        <begin position="441"/>
        <end position="463"/>
    </location>
</feature>
<feature type="transmembrane region" description="Helical" evidence="12">
    <location>
        <begin position="158"/>
        <end position="180"/>
    </location>
</feature>
<dbReference type="GO" id="GO:0005886">
    <property type="term" value="C:plasma membrane"/>
    <property type="evidence" value="ECO:0007669"/>
    <property type="project" value="UniProtKB-SubCell"/>
</dbReference>
<evidence type="ECO:0000256" key="4">
    <source>
        <dbReference type="ARBA" id="ARBA00022475"/>
    </source>
</evidence>
<evidence type="ECO:0000256" key="11">
    <source>
        <dbReference type="RuleBase" id="RU362091"/>
    </source>
</evidence>
<dbReference type="Gene3D" id="1.20.1730.10">
    <property type="entry name" value="Sodium/glucose cotransporter"/>
    <property type="match status" value="1"/>
</dbReference>
<dbReference type="NCBIfam" id="TIGR00813">
    <property type="entry name" value="sss"/>
    <property type="match status" value="1"/>
</dbReference>
<feature type="transmembrane region" description="Helical" evidence="12">
    <location>
        <begin position="12"/>
        <end position="31"/>
    </location>
</feature>
<dbReference type="OrthoDB" id="6132759at2759"/>
<evidence type="ECO:0000256" key="3">
    <source>
        <dbReference type="ARBA" id="ARBA00022448"/>
    </source>
</evidence>
<evidence type="ECO:0000256" key="9">
    <source>
        <dbReference type="ARBA" id="ARBA00023136"/>
    </source>
</evidence>
<proteinExistence type="inferred from homology"/>
<organism evidence="13 14">
    <name type="scientific">Phyllotreta striolata</name>
    <name type="common">Striped flea beetle</name>
    <name type="synonym">Crioceris striolata</name>
    <dbReference type="NCBI Taxonomy" id="444603"/>
    <lineage>
        <taxon>Eukaryota</taxon>
        <taxon>Metazoa</taxon>
        <taxon>Ecdysozoa</taxon>
        <taxon>Arthropoda</taxon>
        <taxon>Hexapoda</taxon>
        <taxon>Insecta</taxon>
        <taxon>Pterygota</taxon>
        <taxon>Neoptera</taxon>
        <taxon>Endopterygota</taxon>
        <taxon>Coleoptera</taxon>
        <taxon>Polyphaga</taxon>
        <taxon>Cucujiformia</taxon>
        <taxon>Chrysomeloidea</taxon>
        <taxon>Chrysomelidae</taxon>
        <taxon>Galerucinae</taxon>
        <taxon>Alticini</taxon>
        <taxon>Phyllotreta</taxon>
    </lineage>
</organism>
<feature type="transmembrane region" description="Helical" evidence="12">
    <location>
        <begin position="85"/>
        <end position="107"/>
    </location>
</feature>
<name>A0A9N9TLT3_PHYSR</name>
<feature type="transmembrane region" description="Helical" evidence="12">
    <location>
        <begin position="527"/>
        <end position="548"/>
    </location>
</feature>
<evidence type="ECO:0008006" key="15">
    <source>
        <dbReference type="Google" id="ProtNLM"/>
    </source>
</evidence>
<protein>
    <recommendedName>
        <fullName evidence="15">Sodium-coupled monocarboxylate transporter 1</fullName>
    </recommendedName>
</protein>
<dbReference type="CDD" id="cd11492">
    <property type="entry name" value="SLC5sbd_NIS-SMVT"/>
    <property type="match status" value="1"/>
</dbReference>
<evidence type="ECO:0000313" key="13">
    <source>
        <dbReference type="EMBL" id="CAG9860627.1"/>
    </source>
</evidence>
<dbReference type="GO" id="GO:0015293">
    <property type="term" value="F:symporter activity"/>
    <property type="evidence" value="ECO:0007669"/>
    <property type="project" value="TreeGrafter"/>
</dbReference>
<feature type="transmembrane region" description="Helical" evidence="12">
    <location>
        <begin position="127"/>
        <end position="146"/>
    </location>
</feature>
<dbReference type="InterPro" id="IPR001734">
    <property type="entry name" value="Na/solute_symporter"/>
</dbReference>
<dbReference type="PANTHER" id="PTHR42985">
    <property type="entry name" value="SODIUM-COUPLED MONOCARBOXYLATE TRANSPORTER"/>
    <property type="match status" value="1"/>
</dbReference>
<feature type="transmembrane region" description="Helical" evidence="12">
    <location>
        <begin position="382"/>
        <end position="406"/>
    </location>
</feature>
<dbReference type="Proteomes" id="UP001153712">
    <property type="component" value="Chromosome 3"/>
</dbReference>
<accession>A0A9N9TLT3</accession>
<evidence type="ECO:0000256" key="12">
    <source>
        <dbReference type="SAM" id="Phobius"/>
    </source>
</evidence>
<dbReference type="Pfam" id="PF00474">
    <property type="entry name" value="SSF"/>
    <property type="match status" value="1"/>
</dbReference>
<dbReference type="AlphaFoldDB" id="A0A9N9TLT3"/>
<feature type="transmembrane region" description="Helical" evidence="12">
    <location>
        <begin position="236"/>
        <end position="257"/>
    </location>
</feature>
<evidence type="ECO:0000256" key="1">
    <source>
        <dbReference type="ARBA" id="ARBA00004651"/>
    </source>
</evidence>
<evidence type="ECO:0000313" key="14">
    <source>
        <dbReference type="Proteomes" id="UP001153712"/>
    </source>
</evidence>
<evidence type="ECO:0000256" key="2">
    <source>
        <dbReference type="ARBA" id="ARBA00006434"/>
    </source>
</evidence>
<evidence type="ECO:0000256" key="5">
    <source>
        <dbReference type="ARBA" id="ARBA00022692"/>
    </source>
</evidence>
<feature type="transmembrane region" description="Helical" evidence="12">
    <location>
        <begin position="335"/>
        <end position="361"/>
    </location>
</feature>
<evidence type="ECO:0000256" key="10">
    <source>
        <dbReference type="ARBA" id="ARBA00023201"/>
    </source>
</evidence>
<reference evidence="13" key="1">
    <citation type="submission" date="2022-01" db="EMBL/GenBank/DDBJ databases">
        <authorList>
            <person name="King R."/>
        </authorList>
    </citation>
    <scope>NUCLEOTIDE SEQUENCE</scope>
</reference>
<dbReference type="InterPro" id="IPR051163">
    <property type="entry name" value="Sodium:Solute_Symporter_SSF"/>
</dbReference>